<feature type="domain" description="DUF6534" evidence="2">
    <location>
        <begin position="168"/>
        <end position="254"/>
    </location>
</feature>
<sequence>MSGLDDGPPHATLGVFFIGLALSTSYYGITFMQACIYFRSFPADGWRMKTLVAVVWLVETISAICTPHAAYTYMIKHRGNITAMMHTEWSLGLPAGTNSTSGTLVQLFLARRVFILSGRNWLLTGLICVMALVQGGMGWSIAILTLMYPDGENIKKFAELVPPTFALTAATDVIVTASLVYYLQVRKTGLERTNGLVNKLMIMTVNNGLVSSALALAACIIQLRWPASFVPFALCFLLGKAYPNALLTSLNTRQGIHAKQPSATEQKRDASGIYFAQSVATMSDGPPTFRSADFEGGGVEVHGQIVGVSVTREVTSEWAENAPRRPARVAEW</sequence>
<evidence type="ECO:0000256" key="1">
    <source>
        <dbReference type="SAM" id="Phobius"/>
    </source>
</evidence>
<organism evidence="3 4">
    <name type="scientific">Schizophyllum amplum</name>
    <dbReference type="NCBI Taxonomy" id="97359"/>
    <lineage>
        <taxon>Eukaryota</taxon>
        <taxon>Fungi</taxon>
        <taxon>Dikarya</taxon>
        <taxon>Basidiomycota</taxon>
        <taxon>Agaricomycotina</taxon>
        <taxon>Agaricomycetes</taxon>
        <taxon>Agaricomycetidae</taxon>
        <taxon>Agaricales</taxon>
        <taxon>Schizophyllaceae</taxon>
        <taxon>Schizophyllum</taxon>
    </lineage>
</organism>
<name>A0A550CBE6_9AGAR</name>
<dbReference type="OrthoDB" id="2535105at2759"/>
<keyword evidence="1" id="KW-0812">Transmembrane</keyword>
<feature type="transmembrane region" description="Helical" evidence="1">
    <location>
        <begin position="204"/>
        <end position="223"/>
    </location>
</feature>
<dbReference type="EMBL" id="VDMD01000014">
    <property type="protein sequence ID" value="TRM62131.1"/>
    <property type="molecule type" value="Genomic_DNA"/>
</dbReference>
<dbReference type="STRING" id="97359.A0A550CBE6"/>
<evidence type="ECO:0000313" key="4">
    <source>
        <dbReference type="Proteomes" id="UP000320762"/>
    </source>
</evidence>
<dbReference type="Proteomes" id="UP000320762">
    <property type="component" value="Unassembled WGS sequence"/>
</dbReference>
<feature type="transmembrane region" description="Helical" evidence="1">
    <location>
        <begin position="121"/>
        <end position="148"/>
    </location>
</feature>
<feature type="transmembrane region" description="Helical" evidence="1">
    <location>
        <begin position="160"/>
        <end position="183"/>
    </location>
</feature>
<feature type="transmembrane region" description="Helical" evidence="1">
    <location>
        <begin position="91"/>
        <end position="109"/>
    </location>
</feature>
<accession>A0A550CBE6</accession>
<dbReference type="InterPro" id="IPR045339">
    <property type="entry name" value="DUF6534"/>
</dbReference>
<evidence type="ECO:0000259" key="2">
    <source>
        <dbReference type="Pfam" id="PF20152"/>
    </source>
</evidence>
<reference evidence="3 4" key="1">
    <citation type="journal article" date="2019" name="New Phytol.">
        <title>Comparative genomics reveals unique wood-decay strategies and fruiting body development in the Schizophyllaceae.</title>
        <authorList>
            <person name="Almasi E."/>
            <person name="Sahu N."/>
            <person name="Krizsan K."/>
            <person name="Balint B."/>
            <person name="Kovacs G.M."/>
            <person name="Kiss B."/>
            <person name="Cseklye J."/>
            <person name="Drula E."/>
            <person name="Henrissat B."/>
            <person name="Nagy I."/>
            <person name="Chovatia M."/>
            <person name="Adam C."/>
            <person name="LaButti K."/>
            <person name="Lipzen A."/>
            <person name="Riley R."/>
            <person name="Grigoriev I.V."/>
            <person name="Nagy L.G."/>
        </authorList>
    </citation>
    <scope>NUCLEOTIDE SEQUENCE [LARGE SCALE GENOMIC DNA]</scope>
    <source>
        <strain evidence="3 4">NL-1724</strain>
    </source>
</reference>
<keyword evidence="4" id="KW-1185">Reference proteome</keyword>
<dbReference type="AlphaFoldDB" id="A0A550CBE6"/>
<dbReference type="PANTHER" id="PTHR40465:SF1">
    <property type="entry name" value="DUF6534 DOMAIN-CONTAINING PROTEIN"/>
    <property type="match status" value="1"/>
</dbReference>
<proteinExistence type="predicted"/>
<feature type="transmembrane region" description="Helical" evidence="1">
    <location>
        <begin position="50"/>
        <end position="71"/>
    </location>
</feature>
<keyword evidence="1" id="KW-1133">Transmembrane helix</keyword>
<dbReference type="PANTHER" id="PTHR40465">
    <property type="entry name" value="CHROMOSOME 1, WHOLE GENOME SHOTGUN SEQUENCE"/>
    <property type="match status" value="1"/>
</dbReference>
<gene>
    <name evidence="3" type="ORF">BD626DRAFT_570343</name>
</gene>
<dbReference type="Pfam" id="PF20152">
    <property type="entry name" value="DUF6534"/>
    <property type="match status" value="1"/>
</dbReference>
<keyword evidence="1" id="KW-0472">Membrane</keyword>
<protein>
    <recommendedName>
        <fullName evidence="2">DUF6534 domain-containing protein</fullName>
    </recommendedName>
</protein>
<comment type="caution">
    <text evidence="3">The sequence shown here is derived from an EMBL/GenBank/DDBJ whole genome shotgun (WGS) entry which is preliminary data.</text>
</comment>
<evidence type="ECO:0000313" key="3">
    <source>
        <dbReference type="EMBL" id="TRM62131.1"/>
    </source>
</evidence>
<feature type="transmembrane region" description="Helical" evidence="1">
    <location>
        <begin position="12"/>
        <end position="38"/>
    </location>
</feature>